<feature type="non-terminal residue" evidence="2">
    <location>
        <position position="1"/>
    </location>
</feature>
<evidence type="ECO:0000313" key="2">
    <source>
        <dbReference type="EMBL" id="MED6201302.1"/>
    </source>
</evidence>
<comment type="caution">
    <text evidence="2">The sequence shown here is derived from an EMBL/GenBank/DDBJ whole genome shotgun (WGS) entry which is preliminary data.</text>
</comment>
<proteinExistence type="predicted"/>
<feature type="compositionally biased region" description="Basic and acidic residues" evidence="1">
    <location>
        <begin position="43"/>
        <end position="73"/>
    </location>
</feature>
<evidence type="ECO:0000256" key="1">
    <source>
        <dbReference type="SAM" id="MobiDB-lite"/>
    </source>
</evidence>
<name>A0ABU6XRV4_9FABA</name>
<reference evidence="2 3" key="1">
    <citation type="journal article" date="2023" name="Plants (Basel)">
        <title>Bridging the Gap: Combining Genomics and Transcriptomics Approaches to Understand Stylosanthes scabra, an Orphan Legume from the Brazilian Caatinga.</title>
        <authorList>
            <person name="Ferreira-Neto J.R.C."/>
            <person name="da Silva M.D."/>
            <person name="Binneck E."/>
            <person name="de Melo N.F."/>
            <person name="da Silva R.H."/>
            <person name="de Melo A.L.T.M."/>
            <person name="Pandolfi V."/>
            <person name="Bustamante F.O."/>
            <person name="Brasileiro-Vidal A.C."/>
            <person name="Benko-Iseppon A.M."/>
        </authorList>
    </citation>
    <scope>NUCLEOTIDE SEQUENCE [LARGE SCALE GENOMIC DNA]</scope>
    <source>
        <tissue evidence="2">Leaves</tissue>
    </source>
</reference>
<dbReference type="EMBL" id="JASCZI010213455">
    <property type="protein sequence ID" value="MED6201302.1"/>
    <property type="molecule type" value="Genomic_DNA"/>
</dbReference>
<organism evidence="2 3">
    <name type="scientific">Stylosanthes scabra</name>
    <dbReference type="NCBI Taxonomy" id="79078"/>
    <lineage>
        <taxon>Eukaryota</taxon>
        <taxon>Viridiplantae</taxon>
        <taxon>Streptophyta</taxon>
        <taxon>Embryophyta</taxon>
        <taxon>Tracheophyta</taxon>
        <taxon>Spermatophyta</taxon>
        <taxon>Magnoliopsida</taxon>
        <taxon>eudicotyledons</taxon>
        <taxon>Gunneridae</taxon>
        <taxon>Pentapetalae</taxon>
        <taxon>rosids</taxon>
        <taxon>fabids</taxon>
        <taxon>Fabales</taxon>
        <taxon>Fabaceae</taxon>
        <taxon>Papilionoideae</taxon>
        <taxon>50 kb inversion clade</taxon>
        <taxon>dalbergioids sensu lato</taxon>
        <taxon>Dalbergieae</taxon>
        <taxon>Pterocarpus clade</taxon>
        <taxon>Stylosanthes</taxon>
    </lineage>
</organism>
<dbReference type="Proteomes" id="UP001341840">
    <property type="component" value="Unassembled WGS sequence"/>
</dbReference>
<protein>
    <submittedName>
        <fullName evidence="2">Uncharacterized protein</fullName>
    </submittedName>
</protein>
<sequence>TSKNFKFGVGLSVPPFTLNWHHHHPIYTQLASSSSKKIQKKMKTENELRTKSERSRLVTEHLKSRKEPPKEQEELVGEEVIEMKKRLHNNP</sequence>
<keyword evidence="3" id="KW-1185">Reference proteome</keyword>
<evidence type="ECO:0000313" key="3">
    <source>
        <dbReference type="Proteomes" id="UP001341840"/>
    </source>
</evidence>
<gene>
    <name evidence="2" type="ORF">PIB30_093579</name>
</gene>
<feature type="region of interest" description="Disordered" evidence="1">
    <location>
        <begin position="43"/>
        <end position="74"/>
    </location>
</feature>
<accession>A0ABU6XRV4</accession>